<dbReference type="InterPro" id="IPR037143">
    <property type="entry name" value="4-PPantetheinyl_Trfase_dom_sf"/>
</dbReference>
<dbReference type="AlphaFoldDB" id="A0A316X478"/>
<dbReference type="GO" id="GO:0019878">
    <property type="term" value="P:lysine biosynthetic process via aminoadipic acid"/>
    <property type="evidence" value="ECO:0007669"/>
    <property type="project" value="TreeGrafter"/>
</dbReference>
<name>A0A316X478_9FLAO</name>
<dbReference type="InterPro" id="IPR008278">
    <property type="entry name" value="4-PPantetheinyl_Trfase_dom"/>
</dbReference>
<dbReference type="PANTHER" id="PTHR12215">
    <property type="entry name" value="PHOSPHOPANTETHEINE TRANSFERASE"/>
    <property type="match status" value="1"/>
</dbReference>
<evidence type="ECO:0000313" key="6">
    <source>
        <dbReference type="Proteomes" id="UP000236594"/>
    </source>
</evidence>
<dbReference type="Proteomes" id="UP000236594">
    <property type="component" value="Unassembled WGS sequence"/>
</dbReference>
<dbReference type="InterPro" id="IPR055066">
    <property type="entry name" value="AASDHPPT_N"/>
</dbReference>
<evidence type="ECO:0000313" key="5">
    <source>
        <dbReference type="EMBL" id="PWN68632.1"/>
    </source>
</evidence>
<dbReference type="Pfam" id="PF01648">
    <property type="entry name" value="ACPS"/>
    <property type="match status" value="1"/>
</dbReference>
<feature type="domain" description="4'-phosphopantetheinyl transferase" evidence="3">
    <location>
        <begin position="100"/>
        <end position="192"/>
    </location>
</feature>
<evidence type="ECO:0000256" key="1">
    <source>
        <dbReference type="ARBA" id="ARBA00010990"/>
    </source>
</evidence>
<evidence type="ECO:0000256" key="2">
    <source>
        <dbReference type="ARBA" id="ARBA00022679"/>
    </source>
</evidence>
<sequence>MIVLHTLINEERHQAILDQYLDTFSEDFRSHILNYRRWQDAQLSLSGRILLQHGLKTYFHISEPDIRVSPNKKPYLRGNPVYFNISHSRDRVVCAIAEFPIGIDIEFLDRTINYYDFQFQMTKGEFEQIEHAEDKIKSFFNYWTRKEAVIKAHGDGMMIPLDTFEILNDECTIMEKNFFIKDLFLDENYQCCIASDDKNIKNVVPFFVPVKV</sequence>
<evidence type="ECO:0000259" key="3">
    <source>
        <dbReference type="Pfam" id="PF01648"/>
    </source>
</evidence>
<comment type="similarity">
    <text evidence="1">Belongs to the P-Pant transferase superfamily. Gsp/Sfp/HetI/AcpT family.</text>
</comment>
<keyword evidence="2 5" id="KW-0808">Transferase</keyword>
<evidence type="ECO:0000259" key="4">
    <source>
        <dbReference type="Pfam" id="PF22624"/>
    </source>
</evidence>
<dbReference type="SUPFAM" id="SSF56214">
    <property type="entry name" value="4'-phosphopantetheinyl transferase"/>
    <property type="match status" value="2"/>
</dbReference>
<dbReference type="Gene3D" id="3.90.470.20">
    <property type="entry name" value="4'-phosphopantetheinyl transferase domain"/>
    <property type="match status" value="2"/>
</dbReference>
<organism evidence="5 6">
    <name type="scientific">Chryseobacterium phosphatilyticum</name>
    <dbReference type="NCBI Taxonomy" id="475075"/>
    <lineage>
        <taxon>Bacteria</taxon>
        <taxon>Pseudomonadati</taxon>
        <taxon>Bacteroidota</taxon>
        <taxon>Flavobacteriia</taxon>
        <taxon>Flavobacteriales</taxon>
        <taxon>Weeksellaceae</taxon>
        <taxon>Chryseobacterium group</taxon>
        <taxon>Chryseobacterium</taxon>
    </lineage>
</organism>
<feature type="domain" description="4'-phosphopantetheinyl transferase N-terminal" evidence="4">
    <location>
        <begin position="21"/>
        <end position="95"/>
    </location>
</feature>
<dbReference type="GO" id="GO:0005829">
    <property type="term" value="C:cytosol"/>
    <property type="evidence" value="ECO:0007669"/>
    <property type="project" value="TreeGrafter"/>
</dbReference>
<protein>
    <submittedName>
        <fullName evidence="5">4-phosphopantetheinyl transferase</fullName>
    </submittedName>
</protein>
<dbReference type="PANTHER" id="PTHR12215:SF10">
    <property type="entry name" value="L-AMINOADIPATE-SEMIALDEHYDE DEHYDROGENASE-PHOSPHOPANTETHEINYL TRANSFERASE"/>
    <property type="match status" value="1"/>
</dbReference>
<dbReference type="Pfam" id="PF22624">
    <property type="entry name" value="AASDHPPT_N"/>
    <property type="match status" value="1"/>
</dbReference>
<reference evidence="5 6" key="1">
    <citation type="submission" date="2018-04" db="EMBL/GenBank/DDBJ databases">
        <title>Draft Genome Sequence of Phosphate-Solubilizing Chryseobacterium sp. ISE14 that is a Biocontrol and Plant Growth-Promoting Rhizobacterium Isolated from Cucumber.</title>
        <authorList>
            <person name="Jeong J.-J."/>
            <person name="Sang M.K."/>
            <person name="Choi I.-G."/>
            <person name="Kim K.D."/>
        </authorList>
    </citation>
    <scope>NUCLEOTIDE SEQUENCE [LARGE SCALE GENOMIC DNA]</scope>
    <source>
        <strain evidence="5 6">ISE14</strain>
    </source>
</reference>
<accession>A0A316X478</accession>
<comment type="caution">
    <text evidence="5">The sequence shown here is derived from an EMBL/GenBank/DDBJ whole genome shotgun (WGS) entry which is preliminary data.</text>
</comment>
<dbReference type="InterPro" id="IPR050559">
    <property type="entry name" value="P-Pant_transferase_sf"/>
</dbReference>
<dbReference type="GO" id="GO:0000287">
    <property type="term" value="F:magnesium ion binding"/>
    <property type="evidence" value="ECO:0007669"/>
    <property type="project" value="InterPro"/>
</dbReference>
<dbReference type="RefSeq" id="WP_103246675.1">
    <property type="nucleotide sequence ID" value="NZ_PPED02000004.1"/>
</dbReference>
<proteinExistence type="inferred from homology"/>
<gene>
    <name evidence="5" type="ORF">C1631_018320</name>
</gene>
<dbReference type="OrthoDB" id="9808281at2"/>
<dbReference type="GO" id="GO:0008897">
    <property type="term" value="F:holo-[acyl-carrier-protein] synthase activity"/>
    <property type="evidence" value="ECO:0007669"/>
    <property type="project" value="InterPro"/>
</dbReference>
<keyword evidence="6" id="KW-1185">Reference proteome</keyword>
<dbReference type="EMBL" id="PPED02000004">
    <property type="protein sequence ID" value="PWN68632.1"/>
    <property type="molecule type" value="Genomic_DNA"/>
</dbReference>